<keyword evidence="1" id="KW-0472">Membrane</keyword>
<gene>
    <name evidence="2" type="ORF">DFH45_002705</name>
</gene>
<accession>A0A1B9BGP6</accession>
<evidence type="ECO:0000313" key="2">
    <source>
        <dbReference type="EMBL" id="NRV09742.1"/>
    </source>
</evidence>
<protein>
    <submittedName>
        <fullName evidence="2">Membrane protein</fullName>
    </submittedName>
</protein>
<dbReference type="RefSeq" id="WP_065418981.1">
    <property type="nucleotide sequence ID" value="NZ_CP016090.1"/>
</dbReference>
<organism evidence="2 3">
    <name type="scientific">Clostridium beijerinckii</name>
    <name type="common">Clostridium MP</name>
    <dbReference type="NCBI Taxonomy" id="1520"/>
    <lineage>
        <taxon>Bacteria</taxon>
        <taxon>Bacillati</taxon>
        <taxon>Bacillota</taxon>
        <taxon>Clostridia</taxon>
        <taxon>Eubacteriales</taxon>
        <taxon>Clostridiaceae</taxon>
        <taxon>Clostridium</taxon>
    </lineage>
</organism>
<dbReference type="AlphaFoldDB" id="A0A1B9BGP6"/>
<feature type="transmembrane region" description="Helical" evidence="1">
    <location>
        <begin position="60"/>
        <end position="78"/>
    </location>
</feature>
<sequence>MIDTIKYFLVLGISISFIYYAIFVAKKDIYVRIFAILISTNGILMFLLKVIGINGVLVRNLFFISAALLAIDMTVMAWRIRKNPEKRYGAYAWFGTLIFLCLALIIIYIMTKLGFYG</sequence>
<keyword evidence="1" id="KW-0812">Transmembrane</keyword>
<dbReference type="Proteomes" id="UP000821656">
    <property type="component" value="Unassembled WGS sequence"/>
</dbReference>
<name>A0A1B9BGP6_CLOBE</name>
<keyword evidence="1" id="KW-1133">Transmembrane helix</keyword>
<proteinExistence type="predicted"/>
<comment type="caution">
    <text evidence="2">The sequence shown here is derived from an EMBL/GenBank/DDBJ whole genome shotgun (WGS) entry which is preliminary data.</text>
</comment>
<evidence type="ECO:0000313" key="3">
    <source>
        <dbReference type="Proteomes" id="UP000821656"/>
    </source>
</evidence>
<feature type="transmembrane region" description="Helical" evidence="1">
    <location>
        <begin position="90"/>
        <end position="111"/>
    </location>
</feature>
<feature type="transmembrane region" description="Helical" evidence="1">
    <location>
        <begin position="7"/>
        <end position="23"/>
    </location>
</feature>
<reference evidence="2" key="1">
    <citation type="submission" date="2020-05" db="EMBL/GenBank/DDBJ databases">
        <title>Genomic insights into acetone-butanol-ethanol (ABE) fermentation by sequencing solventogenic clostridia strains.</title>
        <authorList>
            <person name="Brown S."/>
        </authorList>
    </citation>
    <scope>NUCLEOTIDE SEQUENCE</scope>
    <source>
        <strain evidence="2">DJ126</strain>
    </source>
</reference>
<evidence type="ECO:0000256" key="1">
    <source>
        <dbReference type="SAM" id="Phobius"/>
    </source>
</evidence>
<dbReference type="EMBL" id="JABSXK010000001">
    <property type="protein sequence ID" value="NRV09742.1"/>
    <property type="molecule type" value="Genomic_DNA"/>
</dbReference>
<feature type="transmembrane region" description="Helical" evidence="1">
    <location>
        <begin position="29"/>
        <end position="48"/>
    </location>
</feature>